<accession>A0A9K3LHT9</accession>
<dbReference type="EMBL" id="JAGRRH010000013">
    <property type="protein sequence ID" value="KAG7361186.1"/>
    <property type="molecule type" value="Genomic_DNA"/>
</dbReference>
<gene>
    <name evidence="3" type="ORF">IV203_036286</name>
</gene>
<dbReference type="OrthoDB" id="48041at2759"/>
<feature type="region of interest" description="Disordered" evidence="1">
    <location>
        <begin position="97"/>
        <end position="125"/>
    </location>
</feature>
<organism evidence="3 4">
    <name type="scientific">Nitzschia inconspicua</name>
    <dbReference type="NCBI Taxonomy" id="303405"/>
    <lineage>
        <taxon>Eukaryota</taxon>
        <taxon>Sar</taxon>
        <taxon>Stramenopiles</taxon>
        <taxon>Ochrophyta</taxon>
        <taxon>Bacillariophyta</taxon>
        <taxon>Bacillariophyceae</taxon>
        <taxon>Bacillariophycidae</taxon>
        <taxon>Bacillariales</taxon>
        <taxon>Bacillariaceae</taxon>
        <taxon>Nitzschia</taxon>
    </lineage>
</organism>
<evidence type="ECO:0000259" key="2">
    <source>
        <dbReference type="Pfam" id="PF01974"/>
    </source>
</evidence>
<protein>
    <submittedName>
        <fullName evidence="3">tRNA intron endonuclease</fullName>
    </submittedName>
</protein>
<dbReference type="AlphaFoldDB" id="A0A9K3LHT9"/>
<dbReference type="CDD" id="cd22363">
    <property type="entry name" value="tRNA-intron_lyase_C"/>
    <property type="match status" value="1"/>
</dbReference>
<keyword evidence="4" id="KW-1185">Reference proteome</keyword>
<evidence type="ECO:0000313" key="3">
    <source>
        <dbReference type="EMBL" id="KAG7361186.1"/>
    </source>
</evidence>
<name>A0A9K3LHT9_9STRA</name>
<evidence type="ECO:0000313" key="4">
    <source>
        <dbReference type="Proteomes" id="UP000693970"/>
    </source>
</evidence>
<dbReference type="Pfam" id="PF01974">
    <property type="entry name" value="tRNA_int_endo"/>
    <property type="match status" value="1"/>
</dbReference>
<feature type="domain" description="tRNA intron endonuclease catalytic" evidence="2">
    <location>
        <begin position="11"/>
        <end position="83"/>
    </location>
</feature>
<reference evidence="3" key="1">
    <citation type="journal article" date="2021" name="Sci. Rep.">
        <title>Diploid genomic architecture of Nitzschia inconspicua, an elite biomass production diatom.</title>
        <authorList>
            <person name="Oliver A."/>
            <person name="Podell S."/>
            <person name="Pinowska A."/>
            <person name="Traller J.C."/>
            <person name="Smith S.R."/>
            <person name="McClure R."/>
            <person name="Beliaev A."/>
            <person name="Bohutskyi P."/>
            <person name="Hill E.A."/>
            <person name="Rabines A."/>
            <person name="Zheng H."/>
            <person name="Allen L.Z."/>
            <person name="Kuo A."/>
            <person name="Grigoriev I.V."/>
            <person name="Allen A.E."/>
            <person name="Hazlebeck D."/>
            <person name="Allen E.E."/>
        </authorList>
    </citation>
    <scope>NUCLEOTIDE SEQUENCE</scope>
    <source>
        <strain evidence="3">Hildebrandi</strain>
    </source>
</reference>
<dbReference type="PANTHER" id="PTHR21227:SF0">
    <property type="entry name" value="TRNA-SPLICING ENDONUCLEASE SUBUNIT SEN2"/>
    <property type="match status" value="1"/>
</dbReference>
<dbReference type="GO" id="GO:0005737">
    <property type="term" value="C:cytoplasm"/>
    <property type="evidence" value="ECO:0007669"/>
    <property type="project" value="TreeGrafter"/>
</dbReference>
<dbReference type="Proteomes" id="UP000693970">
    <property type="component" value="Unassembled WGS sequence"/>
</dbReference>
<dbReference type="PANTHER" id="PTHR21227">
    <property type="entry name" value="TRNA-SPLICING ENDONUCLEASE SUBUNIT SEN2"/>
    <property type="match status" value="1"/>
</dbReference>
<keyword evidence="3" id="KW-0540">Nuclease</keyword>
<dbReference type="InterPro" id="IPR006676">
    <property type="entry name" value="tRNA_splic"/>
</dbReference>
<dbReference type="GO" id="GO:0000379">
    <property type="term" value="P:tRNA-type intron splice site recognition and cleavage"/>
    <property type="evidence" value="ECO:0007669"/>
    <property type="project" value="TreeGrafter"/>
</dbReference>
<reference evidence="3" key="2">
    <citation type="submission" date="2021-04" db="EMBL/GenBank/DDBJ databases">
        <authorList>
            <person name="Podell S."/>
        </authorList>
    </citation>
    <scope>NUCLEOTIDE SEQUENCE</scope>
    <source>
        <strain evidence="3">Hildebrandi</strain>
    </source>
</reference>
<proteinExistence type="predicted"/>
<comment type="caution">
    <text evidence="3">The sequence shown here is derived from an EMBL/GenBank/DDBJ whole genome shotgun (WGS) entry which is preliminary data.</text>
</comment>
<sequence>MEKEGVKSAFVRRHYESLGYRVHSGLQFGCDFVLYADSPEAVHSDFCVYIIGNDGFIDWREIQTLTRSMPDFHKTLIVVQVKGEYIKELAMGTEHAPFRNRPVPKAVGSQVKPHKKAKLEEKQSK</sequence>
<keyword evidence="3" id="KW-0378">Hydrolase</keyword>
<dbReference type="GO" id="GO:0000214">
    <property type="term" value="C:tRNA-intron endonuclease complex"/>
    <property type="evidence" value="ECO:0007669"/>
    <property type="project" value="TreeGrafter"/>
</dbReference>
<evidence type="ECO:0000256" key="1">
    <source>
        <dbReference type="SAM" id="MobiDB-lite"/>
    </source>
</evidence>
<dbReference type="InterPro" id="IPR006677">
    <property type="entry name" value="tRNA_intron_Endonuc_cat-like"/>
</dbReference>
<keyword evidence="3" id="KW-0255">Endonuclease</keyword>
<dbReference type="GO" id="GO:0000213">
    <property type="term" value="F:tRNA-intron lyase activity"/>
    <property type="evidence" value="ECO:0007669"/>
    <property type="project" value="InterPro"/>
</dbReference>